<dbReference type="InParanoid" id="T1FUH2"/>
<organism evidence="13 14">
    <name type="scientific">Helobdella robusta</name>
    <name type="common">Californian leech</name>
    <dbReference type="NCBI Taxonomy" id="6412"/>
    <lineage>
        <taxon>Eukaryota</taxon>
        <taxon>Metazoa</taxon>
        <taxon>Spiralia</taxon>
        <taxon>Lophotrochozoa</taxon>
        <taxon>Annelida</taxon>
        <taxon>Clitellata</taxon>
        <taxon>Hirudinea</taxon>
        <taxon>Rhynchobdellida</taxon>
        <taxon>Glossiphoniidae</taxon>
        <taxon>Helobdella</taxon>
    </lineage>
</organism>
<keyword evidence="8" id="KW-0862">Zinc</keyword>
<evidence type="ECO:0000256" key="6">
    <source>
        <dbReference type="ARBA" id="ARBA00022771"/>
    </source>
</evidence>
<dbReference type="GO" id="GO:0005737">
    <property type="term" value="C:cytoplasm"/>
    <property type="evidence" value="ECO:0000318"/>
    <property type="project" value="GO_Central"/>
</dbReference>
<evidence type="ECO:0000313" key="13">
    <source>
        <dbReference type="EnsemblMetazoa" id="HelroP192978"/>
    </source>
</evidence>
<comment type="pathway">
    <text evidence="2">Protein modification; protein ubiquitination.</text>
</comment>
<dbReference type="GO" id="GO:0008270">
    <property type="term" value="F:zinc ion binding"/>
    <property type="evidence" value="ECO:0007669"/>
    <property type="project" value="UniProtKB-KW"/>
</dbReference>
<keyword evidence="6 9" id="KW-0863">Zinc-finger</keyword>
<dbReference type="PANTHER" id="PTHR45931">
    <property type="entry name" value="SI:CH211-59O9.10"/>
    <property type="match status" value="1"/>
</dbReference>
<proteinExistence type="predicted"/>
<dbReference type="GO" id="GO:0016567">
    <property type="term" value="P:protein ubiquitination"/>
    <property type="evidence" value="ECO:0000318"/>
    <property type="project" value="GO_Central"/>
</dbReference>
<dbReference type="EC" id="2.3.2.27" evidence="3"/>
<feature type="region of interest" description="Disordered" evidence="10">
    <location>
        <begin position="62"/>
        <end position="109"/>
    </location>
</feature>
<name>T1FUH2_HELRO</name>
<feature type="compositionally biased region" description="Gly residues" evidence="10">
    <location>
        <begin position="398"/>
        <end position="407"/>
    </location>
</feature>
<dbReference type="Proteomes" id="UP000015101">
    <property type="component" value="Unassembled WGS sequence"/>
</dbReference>
<dbReference type="OrthoDB" id="8062037at2759"/>
<evidence type="ECO:0000256" key="5">
    <source>
        <dbReference type="ARBA" id="ARBA00022723"/>
    </source>
</evidence>
<dbReference type="GO" id="GO:0061630">
    <property type="term" value="F:ubiquitin protein ligase activity"/>
    <property type="evidence" value="ECO:0000318"/>
    <property type="project" value="GO_Central"/>
</dbReference>
<reference evidence="12 14" key="2">
    <citation type="journal article" date="2013" name="Nature">
        <title>Insights into bilaterian evolution from three spiralian genomes.</title>
        <authorList>
            <person name="Simakov O."/>
            <person name="Marletaz F."/>
            <person name="Cho S.J."/>
            <person name="Edsinger-Gonzales E."/>
            <person name="Havlak P."/>
            <person name="Hellsten U."/>
            <person name="Kuo D.H."/>
            <person name="Larsson T."/>
            <person name="Lv J."/>
            <person name="Arendt D."/>
            <person name="Savage R."/>
            <person name="Osoegawa K."/>
            <person name="de Jong P."/>
            <person name="Grimwood J."/>
            <person name="Chapman J.A."/>
            <person name="Shapiro H."/>
            <person name="Aerts A."/>
            <person name="Otillar R.P."/>
            <person name="Terry A.Y."/>
            <person name="Boore J.L."/>
            <person name="Grigoriev I.V."/>
            <person name="Lindberg D.R."/>
            <person name="Seaver E.C."/>
            <person name="Weisblat D.A."/>
            <person name="Putnam N.H."/>
            <person name="Rokhsar D.S."/>
        </authorList>
    </citation>
    <scope>NUCLEOTIDE SEQUENCE</scope>
</reference>
<dbReference type="OMA" id="SYGQFTF"/>
<evidence type="ECO:0000256" key="3">
    <source>
        <dbReference type="ARBA" id="ARBA00012483"/>
    </source>
</evidence>
<feature type="compositionally biased region" description="Acidic residues" evidence="10">
    <location>
        <begin position="66"/>
        <end position="75"/>
    </location>
</feature>
<dbReference type="Gene3D" id="3.30.40.10">
    <property type="entry name" value="Zinc/RING finger domain, C3HC4 (zinc finger)"/>
    <property type="match status" value="1"/>
</dbReference>
<reference evidence="14" key="1">
    <citation type="submission" date="2012-12" db="EMBL/GenBank/DDBJ databases">
        <authorList>
            <person name="Hellsten U."/>
            <person name="Grimwood J."/>
            <person name="Chapman J.A."/>
            <person name="Shapiro H."/>
            <person name="Aerts A."/>
            <person name="Otillar R.P."/>
            <person name="Terry A.Y."/>
            <person name="Boore J.L."/>
            <person name="Simakov O."/>
            <person name="Marletaz F."/>
            <person name="Cho S.-J."/>
            <person name="Edsinger-Gonzales E."/>
            <person name="Havlak P."/>
            <person name="Kuo D.-H."/>
            <person name="Larsson T."/>
            <person name="Lv J."/>
            <person name="Arendt D."/>
            <person name="Savage R."/>
            <person name="Osoegawa K."/>
            <person name="de Jong P."/>
            <person name="Lindberg D.R."/>
            <person name="Seaver E.C."/>
            <person name="Weisblat D.A."/>
            <person name="Putnam N.H."/>
            <person name="Grigoriev I.V."/>
            <person name="Rokhsar D.S."/>
        </authorList>
    </citation>
    <scope>NUCLEOTIDE SEQUENCE</scope>
</reference>
<feature type="compositionally biased region" description="Low complexity" evidence="10">
    <location>
        <begin position="83"/>
        <end position="100"/>
    </location>
</feature>
<dbReference type="InterPro" id="IPR051834">
    <property type="entry name" value="RING_finger_E3_ligase"/>
</dbReference>
<feature type="compositionally biased region" description="Low complexity" evidence="10">
    <location>
        <begin position="408"/>
        <end position="429"/>
    </location>
</feature>
<dbReference type="GeneID" id="20212468"/>
<keyword evidence="7" id="KW-0833">Ubl conjugation pathway</keyword>
<feature type="compositionally biased region" description="Low complexity" evidence="10">
    <location>
        <begin position="296"/>
        <end position="345"/>
    </location>
</feature>
<dbReference type="PROSITE" id="PS50089">
    <property type="entry name" value="ZF_RING_2"/>
    <property type="match status" value="1"/>
</dbReference>
<dbReference type="Pfam" id="PF13639">
    <property type="entry name" value="zf-RING_2"/>
    <property type="match status" value="1"/>
</dbReference>
<evidence type="ECO:0000256" key="10">
    <source>
        <dbReference type="SAM" id="MobiDB-lite"/>
    </source>
</evidence>
<evidence type="ECO:0000256" key="8">
    <source>
        <dbReference type="ARBA" id="ARBA00022833"/>
    </source>
</evidence>
<dbReference type="AlphaFoldDB" id="T1FUH2"/>
<dbReference type="InterPro" id="IPR013083">
    <property type="entry name" value="Znf_RING/FYVE/PHD"/>
</dbReference>
<dbReference type="FunCoup" id="T1FUH2">
    <property type="interactions" value="107"/>
</dbReference>
<dbReference type="CTD" id="20212468"/>
<feature type="domain" description="RING-type" evidence="11">
    <location>
        <begin position="219"/>
        <end position="260"/>
    </location>
</feature>
<gene>
    <name evidence="13" type="primary">20212468</name>
    <name evidence="12" type="ORF">HELRODRAFT_192978</name>
</gene>
<dbReference type="EnsemblMetazoa" id="HelroT192978">
    <property type="protein sequence ID" value="HelroP192978"/>
    <property type="gene ID" value="HelroG192978"/>
</dbReference>
<dbReference type="SUPFAM" id="SSF57850">
    <property type="entry name" value="RING/U-box"/>
    <property type="match status" value="1"/>
</dbReference>
<feature type="region of interest" description="Disordered" evidence="10">
    <location>
        <begin position="294"/>
        <end position="347"/>
    </location>
</feature>
<dbReference type="RefSeq" id="XP_009023486.1">
    <property type="nucleotide sequence ID" value="XM_009025238.1"/>
</dbReference>
<feature type="compositionally biased region" description="Polar residues" evidence="10">
    <location>
        <begin position="369"/>
        <end position="380"/>
    </location>
</feature>
<dbReference type="HOGENOM" id="CLU_618609_0_0_1"/>
<evidence type="ECO:0000313" key="12">
    <source>
        <dbReference type="EMBL" id="ESN98548.1"/>
    </source>
</evidence>
<dbReference type="SMART" id="SM00184">
    <property type="entry name" value="RING"/>
    <property type="match status" value="1"/>
</dbReference>
<protein>
    <recommendedName>
        <fullName evidence="3">RING-type E3 ubiquitin transferase</fullName>
        <ecNumber evidence="3">2.3.2.27</ecNumber>
    </recommendedName>
</protein>
<evidence type="ECO:0000256" key="2">
    <source>
        <dbReference type="ARBA" id="ARBA00004906"/>
    </source>
</evidence>
<evidence type="ECO:0000256" key="1">
    <source>
        <dbReference type="ARBA" id="ARBA00000900"/>
    </source>
</evidence>
<dbReference type="STRING" id="6412.T1FUH2"/>
<dbReference type="EMBL" id="KB097144">
    <property type="protein sequence ID" value="ESN98548.1"/>
    <property type="molecule type" value="Genomic_DNA"/>
</dbReference>
<dbReference type="eggNOG" id="KOG0800">
    <property type="taxonomic scope" value="Eukaryota"/>
</dbReference>
<keyword evidence="4" id="KW-0808">Transferase</keyword>
<dbReference type="EMBL" id="AMQM01005916">
    <property type="status" value="NOT_ANNOTATED_CDS"/>
    <property type="molecule type" value="Genomic_DNA"/>
</dbReference>
<dbReference type="PANTHER" id="PTHR45931:SF3">
    <property type="entry name" value="RING ZINC FINGER-CONTAINING PROTEIN"/>
    <property type="match status" value="1"/>
</dbReference>
<reference evidence="13" key="3">
    <citation type="submission" date="2015-06" db="UniProtKB">
        <authorList>
            <consortium name="EnsemblMetazoa"/>
        </authorList>
    </citation>
    <scope>IDENTIFICATION</scope>
</reference>
<feature type="compositionally biased region" description="Low complexity" evidence="10">
    <location>
        <begin position="381"/>
        <end position="397"/>
    </location>
</feature>
<keyword evidence="5" id="KW-0479">Metal-binding</keyword>
<evidence type="ECO:0000256" key="4">
    <source>
        <dbReference type="ARBA" id="ARBA00022679"/>
    </source>
</evidence>
<keyword evidence="14" id="KW-1185">Reference proteome</keyword>
<sequence length="443" mass="47831">MATSSNSNPSEPECEYDYGEDPHPGPYFCHRCQRCISRCTRDFTCPDCASGFIEPIALGGATTDVSGEENMDTEQAEQPTAQDGDGNNISISINHGSNSSPPQGRPMRRGVRRTRIAIHRIPTNNQSDPTEAIQRFFREFMAGLLGEGLDLNSHFQLAMDPIILNGDESLWTRAGLDNILTMFMNEVETAGPPPATKDQIDALPDVVINQSQFDRNLQCNVCMEDFAIGDSAKELPCKHLFHKSCIVTWLELHCTCPICRNRIGPSAQDRFRQQQQQQQQHQQQHIINLDALQGDATTPSSSSQPSPPTSAAARSSSVSSTPQTSSSAPQPLSSLQQPPSLPQAAGFIPLPPHSVLFQVRSAAVGGGHTSSSNDLATNNPNSSRDGSSSGRSSSSNIGGSGNSGGGAASRDGLVLGALRRLQQQLQQQQPQPPQRYLDDMNLD</sequence>
<evidence type="ECO:0000259" key="11">
    <source>
        <dbReference type="PROSITE" id="PS50089"/>
    </source>
</evidence>
<dbReference type="FunFam" id="3.30.40.10:FF:000069">
    <property type="entry name" value="E3 ubiquitin-protein ligase RNF115"/>
    <property type="match status" value="1"/>
</dbReference>
<evidence type="ECO:0000256" key="9">
    <source>
        <dbReference type="PROSITE-ProRule" id="PRU00175"/>
    </source>
</evidence>
<dbReference type="KEGG" id="hro:HELRODRAFT_192978"/>
<comment type="catalytic activity">
    <reaction evidence="1">
        <text>S-ubiquitinyl-[E2 ubiquitin-conjugating enzyme]-L-cysteine + [acceptor protein]-L-lysine = [E2 ubiquitin-conjugating enzyme]-L-cysteine + N(6)-ubiquitinyl-[acceptor protein]-L-lysine.</text>
        <dbReference type="EC" id="2.3.2.27"/>
    </reaction>
</comment>
<accession>T1FUH2</accession>
<evidence type="ECO:0000256" key="7">
    <source>
        <dbReference type="ARBA" id="ARBA00022786"/>
    </source>
</evidence>
<dbReference type="GO" id="GO:0000209">
    <property type="term" value="P:protein polyubiquitination"/>
    <property type="evidence" value="ECO:0007669"/>
    <property type="project" value="UniProtKB-ARBA"/>
</dbReference>
<evidence type="ECO:0000313" key="14">
    <source>
        <dbReference type="Proteomes" id="UP000015101"/>
    </source>
</evidence>
<dbReference type="InterPro" id="IPR001841">
    <property type="entry name" value="Znf_RING"/>
</dbReference>
<feature type="region of interest" description="Disordered" evidence="10">
    <location>
        <begin position="364"/>
        <end position="443"/>
    </location>
</feature>